<keyword evidence="2 3" id="KW-0040">ANK repeat</keyword>
<dbReference type="RefSeq" id="XP_021337251.1">
    <property type="nucleotide sequence ID" value="XM_021482805.1"/>
</dbReference>
<dbReference type="PRINTS" id="PR01415">
    <property type="entry name" value="ANKYRIN"/>
</dbReference>
<evidence type="ECO:0000256" key="3">
    <source>
        <dbReference type="PROSITE-ProRule" id="PRU00023"/>
    </source>
</evidence>
<dbReference type="EMBL" id="FO082871">
    <property type="protein sequence ID" value="SIO73139.1"/>
    <property type="molecule type" value="Genomic_DNA"/>
</dbReference>
<dbReference type="InterPro" id="IPR036770">
    <property type="entry name" value="Ankyrin_rpt-contain_sf"/>
</dbReference>
<gene>
    <name evidence="4" type="ORF">BMR1_01G00195</name>
</gene>
<dbReference type="VEuPathDB" id="PiroplasmaDB:BMR1_01G00195"/>
<protein>
    <submittedName>
        <fullName evidence="4">Ankyrin repeats (3 copies)</fullName>
        <ecNumber evidence="4">2.7.11.1</ecNumber>
    </submittedName>
</protein>
<keyword evidence="5" id="KW-1185">Reference proteome</keyword>
<evidence type="ECO:0000313" key="4">
    <source>
        <dbReference type="EMBL" id="SIO73139.1"/>
    </source>
</evidence>
<organism evidence="4 5">
    <name type="scientific">Babesia microti (strain RI)</name>
    <dbReference type="NCBI Taxonomy" id="1133968"/>
    <lineage>
        <taxon>Eukaryota</taxon>
        <taxon>Sar</taxon>
        <taxon>Alveolata</taxon>
        <taxon>Apicomplexa</taxon>
        <taxon>Aconoidasida</taxon>
        <taxon>Piroplasmida</taxon>
        <taxon>Babesiidae</taxon>
        <taxon>Babesia</taxon>
    </lineage>
</organism>
<dbReference type="PANTHER" id="PTHR24124:SF14">
    <property type="entry name" value="CHROMOSOME UNDETERMINED SCAFFOLD_25, WHOLE GENOME SHOTGUN SEQUENCE"/>
    <property type="match status" value="1"/>
</dbReference>
<reference evidence="4 5" key="3">
    <citation type="journal article" date="2016" name="Sci. Rep.">
        <title>Genome-wide diversity and gene expression profiling of Babesia microti isolates identify polymorphic genes that mediate host-pathogen interactions.</title>
        <authorList>
            <person name="Silva J.C."/>
            <person name="Cornillot E."/>
            <person name="McCracken C."/>
            <person name="Usmani-Brown S."/>
            <person name="Dwivedi A."/>
            <person name="Ifeonu O.O."/>
            <person name="Crabtree J."/>
            <person name="Gotia H.T."/>
            <person name="Virji A.Z."/>
            <person name="Reynes C."/>
            <person name="Colinge J."/>
            <person name="Kumar V."/>
            <person name="Lawres L."/>
            <person name="Pazzi J.E."/>
            <person name="Pablo J.V."/>
            <person name="Hung C."/>
            <person name="Brancato J."/>
            <person name="Kumari P."/>
            <person name="Orvis J."/>
            <person name="Tretina K."/>
            <person name="Chibucos M."/>
            <person name="Ott S."/>
            <person name="Sadzewicz L."/>
            <person name="Sengamalay N."/>
            <person name="Shetty A.C."/>
            <person name="Su Q."/>
            <person name="Tallon L."/>
            <person name="Fraser C.M."/>
            <person name="Frutos R."/>
            <person name="Molina D.M."/>
            <person name="Krause P.J."/>
            <person name="Ben Mamoun C."/>
        </authorList>
    </citation>
    <scope>NUCLEOTIDE SEQUENCE [LARGE SCALE GENOMIC DNA]</scope>
    <source>
        <strain evidence="4 5">RI</strain>
    </source>
</reference>
<reference evidence="4 5" key="1">
    <citation type="journal article" date="2012" name="Nucleic Acids Res.">
        <title>Sequencing of the smallest Apicomplexan genome from the human pathogen Babesia microti.</title>
        <authorList>
            <person name="Cornillot E."/>
            <person name="Hadj-Kaddour K."/>
            <person name="Dassouli A."/>
            <person name="Noel B."/>
            <person name="Ranwez V."/>
            <person name="Vacherie B."/>
            <person name="Augagneur Y."/>
            <person name="Bres V."/>
            <person name="Duclos A."/>
            <person name="Randazzo S."/>
            <person name="Carcy B."/>
            <person name="Debierre-Grockiego F."/>
            <person name="Delbecq S."/>
            <person name="Moubri-Menage K."/>
            <person name="Shams-Eldin H."/>
            <person name="Usmani-Brown S."/>
            <person name="Bringaud F."/>
            <person name="Wincker P."/>
            <person name="Vivares C.P."/>
            <person name="Schwarz R.T."/>
            <person name="Schetters T.P."/>
            <person name="Krause P.J."/>
            <person name="Gorenflot A."/>
            <person name="Berry V."/>
            <person name="Barbe V."/>
            <person name="Ben Mamoun C."/>
        </authorList>
    </citation>
    <scope>NUCLEOTIDE SEQUENCE [LARGE SCALE GENOMIC DNA]</scope>
    <source>
        <strain evidence="4 5">RI</strain>
    </source>
</reference>
<name>A0A1N6LW93_BABMR</name>
<dbReference type="SMART" id="SM00248">
    <property type="entry name" value="ANK"/>
    <property type="match status" value="3"/>
</dbReference>
<dbReference type="SUPFAM" id="SSF48403">
    <property type="entry name" value="Ankyrin repeat"/>
    <property type="match status" value="1"/>
</dbReference>
<dbReference type="GO" id="GO:0004674">
    <property type="term" value="F:protein serine/threonine kinase activity"/>
    <property type="evidence" value="ECO:0007669"/>
    <property type="project" value="UniProtKB-EC"/>
</dbReference>
<accession>A0A1N6LW93</accession>
<dbReference type="GO" id="GO:0005634">
    <property type="term" value="C:nucleus"/>
    <property type="evidence" value="ECO:0007669"/>
    <property type="project" value="TreeGrafter"/>
</dbReference>
<sequence>MLDVDLHSIVRQQDCSLLFNTLNGLRQRSDHIGPDLDPNAGDILTYPIDDRVINAKDSLKRTPLHIAAFMGNNEIVAILIAHGANVNIQAQDGMTPLHFASRKGHLDVVKTLVKYGASAKAKTAKKKETPYILAVKYKHDEVAMYLQKKKNNKL</sequence>
<dbReference type="Pfam" id="PF12796">
    <property type="entry name" value="Ank_2"/>
    <property type="match status" value="1"/>
</dbReference>
<dbReference type="GO" id="GO:0010468">
    <property type="term" value="P:regulation of gene expression"/>
    <property type="evidence" value="ECO:0007669"/>
    <property type="project" value="TreeGrafter"/>
</dbReference>
<dbReference type="PANTHER" id="PTHR24124">
    <property type="entry name" value="ANKYRIN REPEAT FAMILY A"/>
    <property type="match status" value="1"/>
</dbReference>
<dbReference type="PROSITE" id="PS50088">
    <property type="entry name" value="ANK_REPEAT"/>
    <property type="match status" value="2"/>
</dbReference>
<dbReference type="EC" id="2.7.11.1" evidence="4"/>
<keyword evidence="1" id="KW-0677">Repeat</keyword>
<keyword evidence="4" id="KW-0808">Transferase</keyword>
<dbReference type="Gene3D" id="1.25.40.20">
    <property type="entry name" value="Ankyrin repeat-containing domain"/>
    <property type="match status" value="2"/>
</dbReference>
<dbReference type="GeneID" id="24423118"/>
<dbReference type="PROSITE" id="PS50297">
    <property type="entry name" value="ANK_REP_REGION"/>
    <property type="match status" value="2"/>
</dbReference>
<dbReference type="Proteomes" id="UP000002899">
    <property type="component" value="Chromosome I"/>
</dbReference>
<feature type="repeat" description="ANK" evidence="3">
    <location>
        <begin position="92"/>
        <end position="124"/>
    </location>
</feature>
<dbReference type="OrthoDB" id="361830at2759"/>
<proteinExistence type="predicted"/>
<dbReference type="KEGG" id="bmic:BMR1_01G00195"/>
<evidence type="ECO:0000313" key="5">
    <source>
        <dbReference type="Proteomes" id="UP000002899"/>
    </source>
</evidence>
<dbReference type="AlphaFoldDB" id="A0A1N6LW93"/>
<dbReference type="InterPro" id="IPR002110">
    <property type="entry name" value="Ankyrin_rpt"/>
</dbReference>
<evidence type="ECO:0000256" key="2">
    <source>
        <dbReference type="ARBA" id="ARBA00023043"/>
    </source>
</evidence>
<feature type="repeat" description="ANK" evidence="3">
    <location>
        <begin position="59"/>
        <end position="91"/>
    </location>
</feature>
<evidence type="ECO:0000256" key="1">
    <source>
        <dbReference type="ARBA" id="ARBA00022737"/>
    </source>
</evidence>
<reference evidence="4 5" key="2">
    <citation type="journal article" date="2013" name="PLoS ONE">
        <title>Whole genome mapping and re-organization of the nuclear and mitochondrial genomes of Babesia microti isolates.</title>
        <authorList>
            <person name="Cornillot E."/>
            <person name="Dassouli A."/>
            <person name="Garg A."/>
            <person name="Pachikara N."/>
            <person name="Randazzo S."/>
            <person name="Depoix D."/>
            <person name="Carcy B."/>
            <person name="Delbecq S."/>
            <person name="Frutos R."/>
            <person name="Silva J.C."/>
            <person name="Sutton R."/>
            <person name="Krause P.J."/>
            <person name="Mamoun C.B."/>
        </authorList>
    </citation>
    <scope>NUCLEOTIDE SEQUENCE [LARGE SCALE GENOMIC DNA]</scope>
    <source>
        <strain evidence="4 5">RI</strain>
    </source>
</reference>